<evidence type="ECO:0000256" key="2">
    <source>
        <dbReference type="ARBA" id="ARBA00007998"/>
    </source>
</evidence>
<feature type="transmembrane region" description="Helical" evidence="8">
    <location>
        <begin position="267"/>
        <end position="288"/>
    </location>
</feature>
<evidence type="ECO:0000256" key="3">
    <source>
        <dbReference type="ARBA" id="ARBA00022448"/>
    </source>
</evidence>
<keyword evidence="7 8" id="KW-0472">Membrane</keyword>
<keyword evidence="6 8" id="KW-1133">Transmembrane helix</keyword>
<feature type="transmembrane region" description="Helical" evidence="8">
    <location>
        <begin position="180"/>
        <end position="200"/>
    </location>
</feature>
<accession>A0ABU5ZJ81</accession>
<sequence>MEVISYRQTVFLCSLILPVTGHMLLLPTMFALSGRDAWISILLTVPIGILYGFMLYRLHSLHPSLTMVQMLERALGRWVGKLLATSLLAYFFFMMVITLYGLYDFIENIFLPETPAWAISAAFYLVVLYALFVGIESIARISEPLLLIILFTGDTIMIATQPEKNYKVLFPLFEHGYLPVMTGILVTTALFGETILLTMLKMKKDYAKSKSLLFNYTILVFLITFMFVGTIISPLTIFGLEQVKNLEYPAQSVVRMVSFGFIDRFDIYGIGVMVVGSVIRMSTFQYVLNMGIRQWLGIRWRWIIHAVIGVALFAVALYGIQSHQQFTRTYMNTWYPLTAIVSVGLPFIAWMILEIRNRLGSNKTK</sequence>
<evidence type="ECO:0000256" key="1">
    <source>
        <dbReference type="ARBA" id="ARBA00004141"/>
    </source>
</evidence>
<gene>
    <name evidence="9" type="ORF">VF724_12915</name>
</gene>
<keyword evidence="3" id="KW-0813">Transport</keyword>
<protein>
    <submittedName>
        <fullName evidence="9">Endospore germination permease</fullName>
    </submittedName>
</protein>
<comment type="caution">
    <text evidence="9">The sequence shown here is derived from an EMBL/GenBank/DDBJ whole genome shotgun (WGS) entry which is preliminary data.</text>
</comment>
<dbReference type="EMBL" id="JAYJLD010000019">
    <property type="protein sequence ID" value="MEB3102564.1"/>
    <property type="molecule type" value="Genomic_DNA"/>
</dbReference>
<proteinExistence type="inferred from homology"/>
<evidence type="ECO:0000256" key="5">
    <source>
        <dbReference type="ARBA" id="ARBA00022692"/>
    </source>
</evidence>
<comment type="similarity">
    <text evidence="2">Belongs to the amino acid-polyamine-organocation (APC) superfamily. Spore germination protein (SGP) (TC 2.A.3.9) family.</text>
</comment>
<evidence type="ECO:0000313" key="10">
    <source>
        <dbReference type="Proteomes" id="UP001310386"/>
    </source>
</evidence>
<feature type="transmembrane region" description="Helical" evidence="8">
    <location>
        <begin position="38"/>
        <end position="58"/>
    </location>
</feature>
<dbReference type="PANTHER" id="PTHR34975:SF2">
    <property type="entry name" value="SPORE GERMINATION PROTEIN A2"/>
    <property type="match status" value="1"/>
</dbReference>
<dbReference type="Pfam" id="PF03845">
    <property type="entry name" value="Spore_permease"/>
    <property type="match status" value="1"/>
</dbReference>
<evidence type="ECO:0000256" key="6">
    <source>
        <dbReference type="ARBA" id="ARBA00022989"/>
    </source>
</evidence>
<keyword evidence="5 8" id="KW-0812">Transmembrane</keyword>
<feature type="transmembrane region" description="Helical" evidence="8">
    <location>
        <begin position="300"/>
        <end position="321"/>
    </location>
</feature>
<feature type="transmembrane region" description="Helical" evidence="8">
    <location>
        <begin position="115"/>
        <end position="132"/>
    </location>
</feature>
<name>A0ABU5ZJ81_9BACL</name>
<comment type="subcellular location">
    <subcellularLocation>
        <location evidence="1">Membrane</location>
        <topology evidence="1">Multi-pass membrane protein</topology>
    </subcellularLocation>
</comment>
<feature type="transmembrane region" description="Helical" evidence="8">
    <location>
        <begin position="333"/>
        <end position="353"/>
    </location>
</feature>
<dbReference type="Proteomes" id="UP001310386">
    <property type="component" value="Unassembled WGS sequence"/>
</dbReference>
<evidence type="ECO:0000256" key="7">
    <source>
        <dbReference type="ARBA" id="ARBA00023136"/>
    </source>
</evidence>
<dbReference type="RefSeq" id="WP_371754688.1">
    <property type="nucleotide sequence ID" value="NZ_JAYJLD010000019.1"/>
</dbReference>
<evidence type="ECO:0000313" key="9">
    <source>
        <dbReference type="EMBL" id="MEB3102564.1"/>
    </source>
</evidence>
<dbReference type="InterPro" id="IPR004761">
    <property type="entry name" value="Spore_GerAB"/>
</dbReference>
<feature type="transmembrane region" description="Helical" evidence="8">
    <location>
        <begin position="12"/>
        <end position="32"/>
    </location>
</feature>
<reference evidence="9" key="1">
    <citation type="submission" date="2023-12" db="EMBL/GenBank/DDBJ databases">
        <title>Fervidustalea candida gen. nov., sp. nov., a novel member of the family Paenibacillaceae isolated from a geothermal area.</title>
        <authorList>
            <person name="Li W.-J."/>
            <person name="Jiao J.-Y."/>
            <person name="Chen Y."/>
        </authorList>
    </citation>
    <scope>NUCLEOTIDE SEQUENCE</scope>
    <source>
        <strain evidence="9">SYSU GA230002</strain>
    </source>
</reference>
<keyword evidence="10" id="KW-1185">Reference proteome</keyword>
<evidence type="ECO:0000256" key="4">
    <source>
        <dbReference type="ARBA" id="ARBA00022544"/>
    </source>
</evidence>
<feature type="transmembrane region" description="Helical" evidence="8">
    <location>
        <begin position="78"/>
        <end position="103"/>
    </location>
</feature>
<organism evidence="9 10">
    <name type="scientific">Ferviditalea candida</name>
    <dbReference type="NCBI Taxonomy" id="3108399"/>
    <lineage>
        <taxon>Bacteria</taxon>
        <taxon>Bacillati</taxon>
        <taxon>Bacillota</taxon>
        <taxon>Bacilli</taxon>
        <taxon>Bacillales</taxon>
        <taxon>Paenibacillaceae</taxon>
        <taxon>Ferviditalea</taxon>
    </lineage>
</organism>
<evidence type="ECO:0000256" key="8">
    <source>
        <dbReference type="SAM" id="Phobius"/>
    </source>
</evidence>
<dbReference type="PANTHER" id="PTHR34975">
    <property type="entry name" value="SPORE GERMINATION PROTEIN A2"/>
    <property type="match status" value="1"/>
</dbReference>
<feature type="transmembrane region" description="Helical" evidence="8">
    <location>
        <begin position="212"/>
        <end position="238"/>
    </location>
</feature>
<keyword evidence="4" id="KW-0309">Germination</keyword>
<dbReference type="NCBIfam" id="TIGR00912">
    <property type="entry name" value="2A0309"/>
    <property type="match status" value="1"/>
</dbReference>
<feature type="transmembrane region" description="Helical" evidence="8">
    <location>
        <begin position="144"/>
        <end position="160"/>
    </location>
</feature>